<dbReference type="SMART" id="SM00733">
    <property type="entry name" value="Mterf"/>
    <property type="match status" value="11"/>
</dbReference>
<protein>
    <submittedName>
        <fullName evidence="4">mTERF domain-containing protein</fullName>
    </submittedName>
</protein>
<comment type="caution">
    <text evidence="4">The sequence shown here is derived from an EMBL/GenBank/DDBJ whole genome shotgun (WGS) entry which is preliminary data.</text>
</comment>
<keyword evidence="5" id="KW-1185">Reference proteome</keyword>
<feature type="region of interest" description="Disordered" evidence="3">
    <location>
        <begin position="235"/>
        <end position="274"/>
    </location>
</feature>
<dbReference type="GO" id="GO:0003676">
    <property type="term" value="F:nucleic acid binding"/>
    <property type="evidence" value="ECO:0007669"/>
    <property type="project" value="InterPro"/>
</dbReference>
<feature type="compositionally biased region" description="Basic and acidic residues" evidence="3">
    <location>
        <begin position="177"/>
        <end position="202"/>
    </location>
</feature>
<dbReference type="EMBL" id="JATAAI010000002">
    <property type="protein sequence ID" value="KAK1747946.1"/>
    <property type="molecule type" value="Genomic_DNA"/>
</dbReference>
<sequence length="1909" mass="217005">MIPVLFYVSRQLLERGKPLANKTIRTTASSSSEDDDDDEEHRRRNLGRKRDNKKSKKKKMKIGGASSAVGLSFDPEEEEDHDGGLLSVKSSSNKKRKKHSKQNSSSSSKKSSKKSKRSRGGFGYGGGMMIPSDESASDAELNQDQNNNSSSQYDVAALQKLKMEQKHGKNIVGDDSNNDKKNQAVKQQEEVTTEKEIPHVEKEEEFISLADTTPKHNRLDPIVLTGDEALAFAEKDEEEDPSEFDHGLKAQTKQAKPESTEVNEQIEEEVEEGNRQWEDTMARRAGVFPSSSTYQHSEAVHHHRKKVTSNSSSIAEIKGSLQPTINNLENVSSDLATSVHRQQSAIASTKDELAKHRSTLQDHGKALEYYQGLRVDLATWMGALRELDSMISLAEEAQRRWEVDVTWKKLERFFEWGEDCTSVLEKHGLLESKFTCADDSEADQTPQVDEFGRVVSSKAAMARMKRLDRRQKMQSQRLRNVDNDMISSCINEDNFDVREVDEWKQRNKAVNDAVALIPNSVNEDYRSIANLDSLFLEWQRLYPEDFKSSFAQMSLVKMASVLVRLELCQRWNLLGLSRSIGGESQLHVNEISEFRWFQCFKSNNGTSLTKDVLLQIIEKEIVARLLRSLSFYNEAEGGESTEHLYGVYNPFSADQTKHMCAFLKSMLGYMSTEETGTSNSCEKTIESVSVALLSLVRKCIERMTIPVLNPSNIKRETNKFVTKDGAIEFDSETNDAIAYASVVQAKELCTLVTNMLQFWYPIIRDKAGDLLKFVFTDIISHRIIPVIQTLQTISNECNCDLGKTLISDVLDAASGLLDEEEWMLQAAPLRVAAQTMGLSSVTPRNLEKKVSLLRRTMNLSDEDVRVILAKQPAVLHYSAERNLGSTIIFLVRALDLSKSELRSLVLDSPSILGYSLSNLSRKLSFFVNTLGYVDDDNYFEGMDRVRNLLVGTPKLLLSAVDTGLEPRFQFLHNEIEFSIEELQTLYEKNPKLLMYSLDENMREKIVFFFILRLRIRPENVRKLLLSFPQVMDYNLENHLKPIADYYVSDVRFSATEFGSIVTRFPRLFSYSLFKIKHVTGFLRFELGLDATQVKRVIFQAPQIVGLNTEGNLQKKLDLLQTRLSLTRQELGLVLSKMPTLMNLGIDNNLLPKLEYLEKVANDTNHSGDVNVVKRMVLKQPTLLGYSLENRIRPRMEKILSAGLSADKVTVGISMAENKFQDWLASSQLRKQRKVDVQKNLHNASRSKMTYLEELLDMNETEVRTILSTMPGLKYVRSNKMFERKVTYFNAELQNVTSATKAILMGRPSLLQCSIKQGWEPRMQQIRAVGTDDLQKVTALFLISDDEFQAWTLKKKYTETIDFLRTSPSSSVQFNEDDLDSFLLKVAGLCISDANLKEVVKFLLSLSGGSLKGINTIALDKPHLLLSTQALRERMGLRETLSRKVKQCWDFDEMATLMMSEKEFGYQLSLCDAKMLLRKKLNFTRKELDFVVSQQVRKDFPIDLAAKLDYLMSRDVGVDIEIAILTKPKLLSHTIEKLRSTPRALLRRSKLNAKLIYEEETKEMLLAFGFSSIDVTNIVSRSRILGMRHPQMILKPKLELLLSTWKKEDIITHASAKPLLFDKSLAELELLVKKGVPSSKTKNKASLGASNTNQMEEIKAELNLTEAEFELMFPKRQLGRDVMPTWQYLSTQVDSEDLKEALLSEPRILSLSLSKRIKPRMELLLERGCDPADIFSIALLSQKKAEEFCLQCYFCREFELSQKQADRLLRKVLVDKQSRCCLQQKVEYLLPNAFGDSRKKIKDAMLKNPLMLKQALDQTIKPRVEVLQLLRSAGFNVTEHGPLLSMRNSEFTNGLLLYKSWSPEQTVDKPLTALPTNIHAAAVKELMPSSLAISFSDDDNRDVATVVQWR</sequence>
<dbReference type="PANTHER" id="PTHR13068">
    <property type="entry name" value="CGI-12 PROTEIN-RELATED"/>
    <property type="match status" value="1"/>
</dbReference>
<evidence type="ECO:0000256" key="1">
    <source>
        <dbReference type="ARBA" id="ARBA00007692"/>
    </source>
</evidence>
<evidence type="ECO:0000313" key="4">
    <source>
        <dbReference type="EMBL" id="KAK1747946.1"/>
    </source>
</evidence>
<dbReference type="InterPro" id="IPR038538">
    <property type="entry name" value="MTERF_sf"/>
</dbReference>
<comment type="similarity">
    <text evidence="1">Belongs to the mTERF family.</text>
</comment>
<dbReference type="Proteomes" id="UP001224775">
    <property type="component" value="Unassembled WGS sequence"/>
</dbReference>
<dbReference type="InterPro" id="IPR003690">
    <property type="entry name" value="MTERF"/>
</dbReference>
<gene>
    <name evidence="4" type="ORF">QTG54_001909</name>
</gene>
<reference evidence="4" key="1">
    <citation type="submission" date="2023-06" db="EMBL/GenBank/DDBJ databases">
        <title>Survivors Of The Sea: Transcriptome response of Skeletonema marinoi to long-term dormancy.</title>
        <authorList>
            <person name="Pinder M.I.M."/>
            <person name="Kourtchenko O."/>
            <person name="Robertson E.K."/>
            <person name="Larsson T."/>
            <person name="Maumus F."/>
            <person name="Osuna-Cruz C.M."/>
            <person name="Vancaester E."/>
            <person name="Stenow R."/>
            <person name="Vandepoele K."/>
            <person name="Ploug H."/>
            <person name="Bruchert V."/>
            <person name="Godhe A."/>
            <person name="Topel M."/>
        </authorList>
    </citation>
    <scope>NUCLEOTIDE SEQUENCE</scope>
    <source>
        <strain evidence="4">R05AC</strain>
    </source>
</reference>
<feature type="compositionally biased region" description="Basic residues" evidence="3">
    <location>
        <begin position="110"/>
        <end position="119"/>
    </location>
</feature>
<feature type="compositionally biased region" description="Basic residues" evidence="3">
    <location>
        <begin position="43"/>
        <end position="61"/>
    </location>
</feature>
<accession>A0AAD8YMN6</accession>
<feature type="region of interest" description="Disordered" evidence="3">
    <location>
        <begin position="16"/>
        <end position="212"/>
    </location>
</feature>
<keyword evidence="2" id="KW-0809">Transit peptide</keyword>
<evidence type="ECO:0000256" key="2">
    <source>
        <dbReference type="ARBA" id="ARBA00022946"/>
    </source>
</evidence>
<evidence type="ECO:0000256" key="3">
    <source>
        <dbReference type="SAM" id="MobiDB-lite"/>
    </source>
</evidence>
<name>A0AAD8YMN6_9STRA</name>
<proteinExistence type="inferred from homology"/>
<dbReference type="Pfam" id="PF02536">
    <property type="entry name" value="mTERF"/>
    <property type="match status" value="3"/>
</dbReference>
<feature type="compositionally biased region" description="Basic residues" evidence="3">
    <location>
        <begin position="92"/>
        <end position="101"/>
    </location>
</feature>
<evidence type="ECO:0000313" key="5">
    <source>
        <dbReference type="Proteomes" id="UP001224775"/>
    </source>
</evidence>
<dbReference type="PANTHER" id="PTHR13068:SF151">
    <property type="entry name" value="TRANSCRIPTION TERMINATION FACTOR MTERF9, CHLOROPLASTIC"/>
    <property type="match status" value="1"/>
</dbReference>
<feature type="compositionally biased region" description="Low complexity" evidence="3">
    <location>
        <begin position="142"/>
        <end position="152"/>
    </location>
</feature>
<dbReference type="Gene3D" id="1.25.70.10">
    <property type="entry name" value="Transcription termination factor 3, mitochondrial"/>
    <property type="match status" value="3"/>
</dbReference>
<organism evidence="4 5">
    <name type="scientific">Skeletonema marinoi</name>
    <dbReference type="NCBI Taxonomy" id="267567"/>
    <lineage>
        <taxon>Eukaryota</taxon>
        <taxon>Sar</taxon>
        <taxon>Stramenopiles</taxon>
        <taxon>Ochrophyta</taxon>
        <taxon>Bacillariophyta</taxon>
        <taxon>Coscinodiscophyceae</taxon>
        <taxon>Thalassiosirophycidae</taxon>
        <taxon>Thalassiosirales</taxon>
        <taxon>Skeletonemataceae</taxon>
        <taxon>Skeletonema</taxon>
        <taxon>Skeletonema marinoi-dohrnii complex</taxon>
    </lineage>
</organism>